<evidence type="ECO:0000313" key="1">
    <source>
        <dbReference type="EMBL" id="KAG2203022.1"/>
    </source>
</evidence>
<keyword evidence="2" id="KW-1185">Reference proteome</keyword>
<reference evidence="1" key="1">
    <citation type="submission" date="2020-12" db="EMBL/GenBank/DDBJ databases">
        <title>Metabolic potential, ecology and presence of endohyphal bacteria is reflected in genomic diversity of Mucoromycotina.</title>
        <authorList>
            <person name="Muszewska A."/>
            <person name="Okrasinska A."/>
            <person name="Steczkiewicz K."/>
            <person name="Drgas O."/>
            <person name="Orlowska M."/>
            <person name="Perlinska-Lenart U."/>
            <person name="Aleksandrzak-Piekarczyk T."/>
            <person name="Szatraj K."/>
            <person name="Zielenkiewicz U."/>
            <person name="Pilsyk S."/>
            <person name="Malc E."/>
            <person name="Mieczkowski P."/>
            <person name="Kruszewska J.S."/>
            <person name="Biernat P."/>
            <person name="Pawlowska J."/>
        </authorList>
    </citation>
    <scope>NUCLEOTIDE SEQUENCE</scope>
    <source>
        <strain evidence="1">WA0000017839</strain>
    </source>
</reference>
<sequence>MPKDTKPKKVTKSRSKLTAEHKKFLKNAITRTPTLQNTVLRDRLLRKFDDIDSIDPTTIGRFLKNELGLKRTRMIMTEKDFAKFIKKK</sequence>
<proteinExistence type="predicted"/>
<protein>
    <submittedName>
        <fullName evidence="1">Uncharacterized protein</fullName>
    </submittedName>
</protein>
<dbReference type="EMBL" id="JAEPRD010000055">
    <property type="protein sequence ID" value="KAG2203022.1"/>
    <property type="molecule type" value="Genomic_DNA"/>
</dbReference>
<dbReference type="OrthoDB" id="10427814at2759"/>
<dbReference type="AlphaFoldDB" id="A0A8H7R363"/>
<evidence type="ECO:0000313" key="2">
    <source>
        <dbReference type="Proteomes" id="UP000603453"/>
    </source>
</evidence>
<gene>
    <name evidence="1" type="ORF">INT47_013238</name>
</gene>
<dbReference type="Proteomes" id="UP000603453">
    <property type="component" value="Unassembled WGS sequence"/>
</dbReference>
<organism evidence="1 2">
    <name type="scientific">Mucor saturninus</name>
    <dbReference type="NCBI Taxonomy" id="64648"/>
    <lineage>
        <taxon>Eukaryota</taxon>
        <taxon>Fungi</taxon>
        <taxon>Fungi incertae sedis</taxon>
        <taxon>Mucoromycota</taxon>
        <taxon>Mucoromycotina</taxon>
        <taxon>Mucoromycetes</taxon>
        <taxon>Mucorales</taxon>
        <taxon>Mucorineae</taxon>
        <taxon>Mucoraceae</taxon>
        <taxon>Mucor</taxon>
    </lineage>
</organism>
<name>A0A8H7R363_9FUNG</name>
<comment type="caution">
    <text evidence="1">The sequence shown here is derived from an EMBL/GenBank/DDBJ whole genome shotgun (WGS) entry which is preliminary data.</text>
</comment>
<accession>A0A8H7R363</accession>